<dbReference type="InterPro" id="IPR019574">
    <property type="entry name" value="NADH_UbQ_OxRdtase_Gsu_4Fe4S-bd"/>
</dbReference>
<keyword evidence="1" id="KW-0004">4Fe-4S</keyword>
<sequence>MQEVNLTINGRAVTVPKGTTILDAAKTLGIDIPTLCHMDLHNTRMHSSKATCRVCVVEVEGKKNLQPACVTLVSEGMKVVTNSDRVLTTRKTIVELLISDHPRTCLSCAKSGDCELQALAIRFGIDNVNITGKSQSLFDKDETRSLVRDMNKCVRCRRCETMCNEVQQVGALSMSGRGFNAVVNTAFGAPSMETVCTHCGQCAAVCPTGAITEKDATWDVIAALNDPDKTVIVQTAPSVRVAIGEAFGMAPGSVATGKLVTALREVGFDYVFDTDFAADLTIMEEGTELLARLNRYLAGEKEALPILTSCCPAWVNFFESQYPDLLQVPSSAKSPQQMFGAIAKTYFAEKIGVRREDLVLVSVMPCLAKKMEAGRAEFSVDGNPDVDLVLSTRELARLIQRKDINLADLPDDGFDNPLGESTGAGVIFGSTGGVIEAAVRTAYELHTGKTCPSVDFTALRGFEGVRIAEIDVDGLPLKIAVAHGLGNARGLLDEIRAGNPRGIHAIEVMACPGGCIGGAGQPYHHGDQNVILARQKAIYEIDRNMPLRKSHENPSVLALYRDFLGEPASELAHALLHTAYQAQDKY</sequence>
<dbReference type="InterPro" id="IPR013352">
    <property type="entry name" value="Fe_hydrogenase_subset"/>
</dbReference>
<evidence type="ECO:0000256" key="3">
    <source>
        <dbReference type="ARBA" id="ARBA00022723"/>
    </source>
</evidence>
<reference evidence="11 12" key="1">
    <citation type="submission" date="2016-10" db="EMBL/GenBank/DDBJ databases">
        <authorList>
            <person name="de Groot N.N."/>
        </authorList>
    </citation>
    <scope>NUCLEOTIDE SEQUENCE [LARGE SCALE GENOMIC DNA]</scope>
    <source>
        <strain evidence="11 12">DSM 20475</strain>
    </source>
</reference>
<dbReference type="GO" id="GO:0051539">
    <property type="term" value="F:4 iron, 4 sulfur cluster binding"/>
    <property type="evidence" value="ECO:0007669"/>
    <property type="project" value="UniProtKB-KW"/>
</dbReference>
<dbReference type="OrthoDB" id="9805142at2"/>
<dbReference type="SUPFAM" id="SSF53920">
    <property type="entry name" value="Fe-only hydrogenase"/>
    <property type="match status" value="1"/>
</dbReference>
<keyword evidence="5" id="KW-0560">Oxidoreductase</keyword>
<dbReference type="STRING" id="2741.SAMN04489866_1156"/>
<dbReference type="SMART" id="SM00902">
    <property type="entry name" value="Fe_hyd_SSU"/>
    <property type="match status" value="1"/>
</dbReference>
<evidence type="ECO:0000256" key="2">
    <source>
        <dbReference type="ARBA" id="ARBA00022714"/>
    </source>
</evidence>
<protein>
    <submittedName>
        <fullName evidence="11">NAD(P)-dependent iron-only hydrogenase catalytic subunit</fullName>
    </submittedName>
</protein>
<dbReference type="Gene3D" id="3.30.70.20">
    <property type="match status" value="1"/>
</dbReference>
<dbReference type="InterPro" id="IPR036991">
    <property type="entry name" value="Fe_hydrogenase_ssu_sf"/>
</dbReference>
<keyword evidence="6" id="KW-0408">Iron</keyword>
<dbReference type="PROSITE" id="PS51839">
    <property type="entry name" value="4FE4S_HC3"/>
    <property type="match status" value="1"/>
</dbReference>
<proteinExistence type="predicted"/>
<evidence type="ECO:0000256" key="5">
    <source>
        <dbReference type="ARBA" id="ARBA00023002"/>
    </source>
</evidence>
<dbReference type="GO" id="GO:0051537">
    <property type="term" value="F:2 iron, 2 sulfur cluster binding"/>
    <property type="evidence" value="ECO:0007669"/>
    <property type="project" value="UniProtKB-KW"/>
</dbReference>
<dbReference type="SUPFAM" id="SSF54292">
    <property type="entry name" value="2Fe-2S ferredoxin-like"/>
    <property type="match status" value="1"/>
</dbReference>
<dbReference type="Proteomes" id="UP000198995">
    <property type="component" value="Unassembled WGS sequence"/>
</dbReference>
<dbReference type="InterPro" id="IPR004108">
    <property type="entry name" value="Fe_hydrogenase_lsu_C"/>
</dbReference>
<feature type="domain" description="4Fe-4S His(Cys)3-ligated-type" evidence="10">
    <location>
        <begin position="85"/>
        <end position="124"/>
    </location>
</feature>
<evidence type="ECO:0000259" key="10">
    <source>
        <dbReference type="PROSITE" id="PS51839"/>
    </source>
</evidence>
<dbReference type="SMART" id="SM00929">
    <property type="entry name" value="NADH-G_4Fe-4S_3"/>
    <property type="match status" value="1"/>
</dbReference>
<dbReference type="Gene3D" id="4.10.260.20">
    <property type="entry name" value="Iron hydrogenase, small subunit"/>
    <property type="match status" value="1"/>
</dbReference>
<dbReference type="NCBIfam" id="NF040763">
    <property type="entry name" value="FeFe_hydrog_A6"/>
    <property type="match status" value="1"/>
</dbReference>
<evidence type="ECO:0000256" key="6">
    <source>
        <dbReference type="ARBA" id="ARBA00023004"/>
    </source>
</evidence>
<dbReference type="Pfam" id="PF02256">
    <property type="entry name" value="Fe_hyd_SSU"/>
    <property type="match status" value="1"/>
</dbReference>
<organism evidence="11 12">
    <name type="scientific">Peptococcus niger</name>
    <dbReference type="NCBI Taxonomy" id="2741"/>
    <lineage>
        <taxon>Bacteria</taxon>
        <taxon>Bacillati</taxon>
        <taxon>Bacillota</taxon>
        <taxon>Clostridia</taxon>
        <taxon>Eubacteriales</taxon>
        <taxon>Peptococcaceae</taxon>
        <taxon>Peptococcus</taxon>
    </lineage>
</organism>
<evidence type="ECO:0000256" key="7">
    <source>
        <dbReference type="ARBA" id="ARBA00023014"/>
    </source>
</evidence>
<dbReference type="FunFam" id="3.10.20.740:FF:000005">
    <property type="entry name" value="NADH:ubiquinone oxidoreductase subunit"/>
    <property type="match status" value="1"/>
</dbReference>
<dbReference type="PROSITE" id="PS51379">
    <property type="entry name" value="4FE4S_FER_2"/>
    <property type="match status" value="2"/>
</dbReference>
<dbReference type="AlphaFoldDB" id="A0A1G6ZTM8"/>
<dbReference type="Gene3D" id="3.10.20.740">
    <property type="match status" value="1"/>
</dbReference>
<dbReference type="Pfam" id="PF12838">
    <property type="entry name" value="Fer4_7"/>
    <property type="match status" value="1"/>
</dbReference>
<dbReference type="InterPro" id="IPR001041">
    <property type="entry name" value="2Fe-2S_ferredoxin-type"/>
</dbReference>
<feature type="domain" description="4Fe-4S ferredoxin-type" evidence="9">
    <location>
        <begin position="144"/>
        <end position="177"/>
    </location>
</feature>
<dbReference type="Pfam" id="PF10588">
    <property type="entry name" value="NADH-G_4Fe-4S_3"/>
    <property type="match status" value="1"/>
</dbReference>
<dbReference type="NCBIfam" id="TIGR02512">
    <property type="entry name" value="FeFe_hydrog_A"/>
    <property type="match status" value="1"/>
</dbReference>
<dbReference type="EMBL" id="FNAF01000015">
    <property type="protein sequence ID" value="SDE05195.1"/>
    <property type="molecule type" value="Genomic_DNA"/>
</dbReference>
<dbReference type="PROSITE" id="PS00198">
    <property type="entry name" value="4FE4S_FER_1"/>
    <property type="match status" value="1"/>
</dbReference>
<evidence type="ECO:0000313" key="12">
    <source>
        <dbReference type="Proteomes" id="UP000198995"/>
    </source>
</evidence>
<dbReference type="SUPFAM" id="SSF54862">
    <property type="entry name" value="4Fe-4S ferredoxins"/>
    <property type="match status" value="1"/>
</dbReference>
<evidence type="ECO:0000259" key="9">
    <source>
        <dbReference type="PROSITE" id="PS51379"/>
    </source>
</evidence>
<dbReference type="PROSITE" id="PS51085">
    <property type="entry name" value="2FE2S_FER_2"/>
    <property type="match status" value="1"/>
</dbReference>
<dbReference type="RefSeq" id="WP_091792327.1">
    <property type="nucleotide sequence ID" value="NZ_FNAF01000015.1"/>
</dbReference>
<feature type="domain" description="2Fe-2S ferredoxin-type" evidence="8">
    <location>
        <begin position="2"/>
        <end position="85"/>
    </location>
</feature>
<evidence type="ECO:0000313" key="11">
    <source>
        <dbReference type="EMBL" id="SDE05195.1"/>
    </source>
</evidence>
<dbReference type="GO" id="GO:0005506">
    <property type="term" value="F:iron ion binding"/>
    <property type="evidence" value="ECO:0007669"/>
    <property type="project" value="InterPro"/>
</dbReference>
<keyword evidence="4" id="KW-0677">Repeat</keyword>
<evidence type="ECO:0000259" key="8">
    <source>
        <dbReference type="PROSITE" id="PS51085"/>
    </source>
</evidence>
<name>A0A1G6ZTM8_PEPNI</name>
<dbReference type="GO" id="GO:0008901">
    <property type="term" value="F:ferredoxin hydrogenase activity"/>
    <property type="evidence" value="ECO:0007669"/>
    <property type="project" value="InterPro"/>
</dbReference>
<keyword evidence="12" id="KW-1185">Reference proteome</keyword>
<evidence type="ECO:0000256" key="1">
    <source>
        <dbReference type="ARBA" id="ARBA00022485"/>
    </source>
</evidence>
<keyword evidence="7" id="KW-0411">Iron-sulfur</keyword>
<dbReference type="InterPro" id="IPR003149">
    <property type="entry name" value="Fe_hydrogenase_ssu"/>
</dbReference>
<evidence type="ECO:0000256" key="4">
    <source>
        <dbReference type="ARBA" id="ARBA00022737"/>
    </source>
</evidence>
<gene>
    <name evidence="11" type="ORF">SAMN04489866_1156</name>
</gene>
<dbReference type="InterPro" id="IPR017896">
    <property type="entry name" value="4Fe4S_Fe-S-bd"/>
</dbReference>
<dbReference type="Pfam" id="PF13510">
    <property type="entry name" value="Fer2_4"/>
    <property type="match status" value="1"/>
</dbReference>
<dbReference type="PANTHER" id="PTHR11615">
    <property type="entry name" value="NITRATE, FORMATE, IRON DEHYDROGENASE"/>
    <property type="match status" value="1"/>
</dbReference>
<dbReference type="InterPro" id="IPR036010">
    <property type="entry name" value="2Fe-2S_ferredoxin-like_sf"/>
</dbReference>
<dbReference type="InterPro" id="IPR049830">
    <property type="entry name" value="HndD"/>
</dbReference>
<feature type="domain" description="4Fe-4S ferredoxin-type" evidence="9">
    <location>
        <begin position="188"/>
        <end position="216"/>
    </location>
</feature>
<dbReference type="InterPro" id="IPR017900">
    <property type="entry name" value="4Fe4S_Fe_S_CS"/>
</dbReference>
<keyword evidence="2" id="KW-0001">2Fe-2S</keyword>
<dbReference type="Gene3D" id="3.40.950.10">
    <property type="entry name" value="Fe-only Hydrogenase (Larger Subunit), Chain L, domain 3"/>
    <property type="match status" value="1"/>
</dbReference>
<dbReference type="CDD" id="cd00207">
    <property type="entry name" value="fer2"/>
    <property type="match status" value="1"/>
</dbReference>
<dbReference type="InterPro" id="IPR009016">
    <property type="entry name" value="Fe_hydrogenase"/>
</dbReference>
<keyword evidence="3" id="KW-0479">Metal-binding</keyword>
<dbReference type="FunFam" id="3.30.70.20:FF:000035">
    <property type="entry name" value="Iron hydrogenase 1"/>
    <property type="match status" value="1"/>
</dbReference>
<accession>A0A1G6ZTM8</accession>
<dbReference type="Pfam" id="PF02906">
    <property type="entry name" value="Fe_hyd_lg_C"/>
    <property type="match status" value="1"/>
</dbReference>
<dbReference type="InterPro" id="IPR050340">
    <property type="entry name" value="Cytosolic_Fe-S_CAF"/>
</dbReference>
<dbReference type="Gene3D" id="3.40.50.1780">
    <property type="match status" value="1"/>
</dbReference>